<reference evidence="1 2" key="1">
    <citation type="submission" date="2019-12" db="EMBL/GenBank/DDBJ databases">
        <title>Whole genome shotgun sequence of Streptomyces caniferus NBRC 15389.</title>
        <authorList>
            <person name="Ichikawa N."/>
            <person name="Kimura A."/>
            <person name="Kitahashi Y."/>
            <person name="Komaki H."/>
            <person name="Tamura T."/>
        </authorList>
    </citation>
    <scope>NUCLEOTIDE SEQUENCE [LARGE SCALE GENOMIC DNA]</scope>
    <source>
        <strain evidence="1 2">NBRC 15389</strain>
    </source>
</reference>
<sequence>MTEHAQLADTFERFAAQQAAGKSPLYETLSQAVARTSELLDLAAGTQPGQPAPNMLLGAVHHILRRGVQHPLACYFTGHEALEADRAAVLLADFCRRHAEQITRTISTRSVQTNEVNRCAVLLPAFAALQQQLDDRPIRIVDVGASAGLNLLWDRYTYDYDGHRLSLPASDPDTVLTCEIKGATPPLSLDVTRFARPVGIELNPVDVTDPEATEWLVSLTWPEQTTRMRTLNSALTLAARTPPTILAGRAEEHLADVVATTPADQHLCFVFSWSIYQIFGSPGGRERLVDTLAELSRQRPLHEISIGHFGHDTPHMIMARHESGVSRSDVVAYCDVYGTWLDWLAKPAEHLKGASTP</sequence>
<dbReference type="RefSeq" id="WP_159468762.1">
    <property type="nucleotide sequence ID" value="NZ_BAAATH010000008.1"/>
</dbReference>
<proteinExistence type="predicted"/>
<accession>A0A640RX02</accession>
<evidence type="ECO:0000313" key="1">
    <source>
        <dbReference type="EMBL" id="GFE03753.1"/>
    </source>
</evidence>
<dbReference type="EMBL" id="BLIN01000001">
    <property type="protein sequence ID" value="GFE03753.1"/>
    <property type="molecule type" value="Genomic_DNA"/>
</dbReference>
<dbReference type="AlphaFoldDB" id="A0A640RX02"/>
<dbReference type="Proteomes" id="UP000435837">
    <property type="component" value="Unassembled WGS sequence"/>
</dbReference>
<dbReference type="OrthoDB" id="8899077at2"/>
<dbReference type="Pfam" id="PF10094">
    <property type="entry name" value="DUF2332"/>
    <property type="match status" value="1"/>
</dbReference>
<gene>
    <name evidence="1" type="ORF">Scani_00210</name>
</gene>
<evidence type="ECO:0000313" key="2">
    <source>
        <dbReference type="Proteomes" id="UP000435837"/>
    </source>
</evidence>
<name>A0A640RX02_9ACTN</name>
<protein>
    <recommendedName>
        <fullName evidence="3">DUF2332 domain-containing protein</fullName>
    </recommendedName>
</protein>
<dbReference type="InterPro" id="IPR011200">
    <property type="entry name" value="UCP012608"/>
</dbReference>
<comment type="caution">
    <text evidence="1">The sequence shown here is derived from an EMBL/GenBank/DDBJ whole genome shotgun (WGS) entry which is preliminary data.</text>
</comment>
<organism evidence="1 2">
    <name type="scientific">Streptomyces caniferus</name>
    <dbReference type="NCBI Taxonomy" id="285557"/>
    <lineage>
        <taxon>Bacteria</taxon>
        <taxon>Bacillati</taxon>
        <taxon>Actinomycetota</taxon>
        <taxon>Actinomycetes</taxon>
        <taxon>Kitasatosporales</taxon>
        <taxon>Streptomycetaceae</taxon>
        <taxon>Streptomyces</taxon>
    </lineage>
</organism>
<evidence type="ECO:0008006" key="3">
    <source>
        <dbReference type="Google" id="ProtNLM"/>
    </source>
</evidence>